<dbReference type="SUPFAM" id="SSF111369">
    <property type="entry name" value="HlyD-like secretion proteins"/>
    <property type="match status" value="1"/>
</dbReference>
<dbReference type="Gene3D" id="2.40.420.20">
    <property type="match status" value="1"/>
</dbReference>
<dbReference type="Gene3D" id="2.40.30.170">
    <property type="match status" value="1"/>
</dbReference>
<accession>A0ABS8EM96</accession>
<dbReference type="Pfam" id="PF25967">
    <property type="entry name" value="RND-MFP_C"/>
    <property type="match status" value="1"/>
</dbReference>
<dbReference type="Gene3D" id="1.10.287.470">
    <property type="entry name" value="Helix hairpin bin"/>
    <property type="match status" value="1"/>
</dbReference>
<dbReference type="InterPro" id="IPR058627">
    <property type="entry name" value="MdtA-like_C"/>
</dbReference>
<dbReference type="PANTHER" id="PTHR30469">
    <property type="entry name" value="MULTIDRUG RESISTANCE PROTEIN MDTA"/>
    <property type="match status" value="1"/>
</dbReference>
<dbReference type="Gene3D" id="2.40.50.100">
    <property type="match status" value="1"/>
</dbReference>
<evidence type="ECO:0000259" key="3">
    <source>
        <dbReference type="Pfam" id="PF25954"/>
    </source>
</evidence>
<evidence type="ECO:0000313" key="5">
    <source>
        <dbReference type="EMBL" id="MCC1484343.1"/>
    </source>
</evidence>
<reference evidence="5" key="1">
    <citation type="submission" date="2021-03" db="EMBL/GenBank/DDBJ databases">
        <authorList>
            <person name="Ping X."/>
        </authorList>
    </citation>
    <scope>NUCLEOTIDE SEQUENCE</scope>
    <source>
        <strain evidence="5">E313</strain>
    </source>
</reference>
<comment type="caution">
    <text evidence="5">The sequence shown here is derived from an EMBL/GenBank/DDBJ whole genome shotgun (WGS) entry which is preliminary data.</text>
</comment>
<dbReference type="PANTHER" id="PTHR30469:SF15">
    <property type="entry name" value="HLYD FAMILY OF SECRETION PROTEINS"/>
    <property type="match status" value="1"/>
</dbReference>
<reference evidence="5" key="2">
    <citation type="submission" date="2021-10" db="EMBL/GenBank/DDBJ databases">
        <title>Genome of Winogradskyella sp. E313.</title>
        <authorList>
            <person name="Zhou Y."/>
        </authorList>
    </citation>
    <scope>NUCLEOTIDE SEQUENCE</scope>
    <source>
        <strain evidence="5">E313</strain>
    </source>
</reference>
<dbReference type="NCBIfam" id="TIGR01730">
    <property type="entry name" value="RND_mfp"/>
    <property type="match status" value="1"/>
</dbReference>
<feature type="domain" description="Multidrug resistance protein MdtA-like C-terminal permuted SH3" evidence="4">
    <location>
        <begin position="311"/>
        <end position="375"/>
    </location>
</feature>
<feature type="domain" description="CusB-like beta-barrel" evidence="3">
    <location>
        <begin position="233"/>
        <end position="305"/>
    </location>
</feature>
<dbReference type="RefSeq" id="WP_227476790.1">
    <property type="nucleotide sequence ID" value="NZ_JAFMPT010000007.1"/>
</dbReference>
<evidence type="ECO:0000259" key="2">
    <source>
        <dbReference type="Pfam" id="PF25893"/>
    </source>
</evidence>
<dbReference type="InterPro" id="IPR058648">
    <property type="entry name" value="HH_CzcB-like"/>
</dbReference>
<keyword evidence="6" id="KW-1185">Reference proteome</keyword>
<evidence type="ECO:0000259" key="4">
    <source>
        <dbReference type="Pfam" id="PF25967"/>
    </source>
</evidence>
<proteinExistence type="inferred from homology"/>
<organism evidence="5 6">
    <name type="scientific">Winogradskyella immobilis</name>
    <dbReference type="NCBI Taxonomy" id="2816852"/>
    <lineage>
        <taxon>Bacteria</taxon>
        <taxon>Pseudomonadati</taxon>
        <taxon>Bacteroidota</taxon>
        <taxon>Flavobacteriia</taxon>
        <taxon>Flavobacteriales</taxon>
        <taxon>Flavobacteriaceae</taxon>
        <taxon>Winogradskyella</taxon>
    </lineage>
</organism>
<dbReference type="Pfam" id="PF25954">
    <property type="entry name" value="Beta-barrel_RND_2"/>
    <property type="match status" value="1"/>
</dbReference>
<evidence type="ECO:0000313" key="6">
    <source>
        <dbReference type="Proteomes" id="UP000778797"/>
    </source>
</evidence>
<dbReference type="InterPro" id="IPR058792">
    <property type="entry name" value="Beta-barrel_RND_2"/>
</dbReference>
<sequence length="395" mass="44153">MKHILTLISLALILTSCGGKGKQSVEAIIETGDLKQIRLKRGEIVAQQQDIAAKLKQLDEKIAVLDSTKKTPLITTFTVKQAVFNHYLELQGNVNTKKNLVIFPEYSGILTRVFVKKGQHVTKGQKLAQIDDGGLSQQLAQVKIQADLAKTTFERQERLWNQKIGSEIQYLQTKSNYEGQIQVVNQIQQQISKTIVRAPFTGTIDDIITEQGSVVGAGQSQLMRIVNLDNMYIETDVPERYISNVTKDKNVKVEFPILGKKMNAKVRQAGNFINPSNRTFKVEIGVPNKDRSIKPNLTARLKINDYTNEKALLIPQSIISENAEGEQYIYIISDKNSENEGTAKRQIITTGKTQGDVIEVLSGLENNVEIIEEGARSVRDGQTVEVINYNEVDDE</sequence>
<name>A0ABS8EM96_9FLAO</name>
<evidence type="ECO:0000256" key="1">
    <source>
        <dbReference type="ARBA" id="ARBA00009477"/>
    </source>
</evidence>
<gene>
    <name evidence="5" type="ORF">J1C55_07080</name>
</gene>
<dbReference type="PROSITE" id="PS51257">
    <property type="entry name" value="PROKAR_LIPOPROTEIN"/>
    <property type="match status" value="1"/>
</dbReference>
<comment type="similarity">
    <text evidence="1">Belongs to the membrane fusion protein (MFP) (TC 8.A.1) family.</text>
</comment>
<protein>
    <submittedName>
        <fullName evidence="5">Efflux RND transporter periplasmic adaptor subunit</fullName>
    </submittedName>
</protein>
<dbReference type="InterPro" id="IPR006143">
    <property type="entry name" value="RND_pump_MFP"/>
</dbReference>
<dbReference type="Proteomes" id="UP000778797">
    <property type="component" value="Unassembled WGS sequence"/>
</dbReference>
<dbReference type="Pfam" id="PF25893">
    <property type="entry name" value="HH_CzcB"/>
    <property type="match status" value="1"/>
</dbReference>
<feature type="domain" description="CzcB-like alpha-helical hairpin" evidence="2">
    <location>
        <begin position="136"/>
        <end position="192"/>
    </location>
</feature>
<dbReference type="EMBL" id="JAFMPT010000007">
    <property type="protein sequence ID" value="MCC1484343.1"/>
    <property type="molecule type" value="Genomic_DNA"/>
</dbReference>